<dbReference type="Proteomes" id="UP001529510">
    <property type="component" value="Unassembled WGS sequence"/>
</dbReference>
<sequence length="307" mass="33410">MSLFCVVPLPCLFVTFWTAHWYFDVLPVFRDFAIVFALDITVCLEIDPTCLTTLCSIKARTWIYHASLESPLQNTSPPQRSSSFWTQITMNPASRLLCLRQGNRAIEDYVADFCEVCHLVDFNDVALKGIFCNGIKDSLYHQMPDNKCSATLQQYIDFALLLAGSPFTVGIADEGPRNPAVTPIPQPAQVMSTKPQPSHAKPAKPEPVHVMSSKPKPAHVMPAKPKSPHVTSTKSQFTHVTSSAPRPVHVTSSAPGPAHAMPATPGPAHAMPARPESVPVMAALPQPGHKMATIPEPVHKMAAIPEA</sequence>
<feature type="compositionally biased region" description="Polar residues" evidence="1">
    <location>
        <begin position="229"/>
        <end position="254"/>
    </location>
</feature>
<evidence type="ECO:0000313" key="3">
    <source>
        <dbReference type="Proteomes" id="UP001529510"/>
    </source>
</evidence>
<organism evidence="2 3">
    <name type="scientific">Cirrhinus mrigala</name>
    <name type="common">Mrigala</name>
    <dbReference type="NCBI Taxonomy" id="683832"/>
    <lineage>
        <taxon>Eukaryota</taxon>
        <taxon>Metazoa</taxon>
        <taxon>Chordata</taxon>
        <taxon>Craniata</taxon>
        <taxon>Vertebrata</taxon>
        <taxon>Euteleostomi</taxon>
        <taxon>Actinopterygii</taxon>
        <taxon>Neopterygii</taxon>
        <taxon>Teleostei</taxon>
        <taxon>Ostariophysi</taxon>
        <taxon>Cypriniformes</taxon>
        <taxon>Cyprinidae</taxon>
        <taxon>Labeoninae</taxon>
        <taxon>Labeonini</taxon>
        <taxon>Cirrhinus</taxon>
    </lineage>
</organism>
<feature type="non-terminal residue" evidence="2">
    <location>
        <position position="307"/>
    </location>
</feature>
<reference evidence="2 3" key="1">
    <citation type="submission" date="2024-05" db="EMBL/GenBank/DDBJ databases">
        <title>Genome sequencing and assembly of Indian major carp, Cirrhinus mrigala (Hamilton, 1822).</title>
        <authorList>
            <person name="Mohindra V."/>
            <person name="Chowdhury L.M."/>
            <person name="Lal K."/>
            <person name="Jena J.K."/>
        </authorList>
    </citation>
    <scope>NUCLEOTIDE SEQUENCE [LARGE SCALE GENOMIC DNA]</scope>
    <source>
        <strain evidence="2">CM1030</strain>
        <tissue evidence="2">Blood</tissue>
    </source>
</reference>
<gene>
    <name evidence="2" type="ORF">M9458_002386</name>
</gene>
<dbReference type="EMBL" id="JAMKFB020000001">
    <property type="protein sequence ID" value="KAL0204368.1"/>
    <property type="molecule type" value="Genomic_DNA"/>
</dbReference>
<name>A0ABD0S0N6_CIRMR</name>
<dbReference type="AlphaFoldDB" id="A0ABD0S0N6"/>
<protein>
    <recommendedName>
        <fullName evidence="4">Retrotransposon gag domain-containing protein</fullName>
    </recommendedName>
</protein>
<feature type="region of interest" description="Disordered" evidence="1">
    <location>
        <begin position="189"/>
        <end position="273"/>
    </location>
</feature>
<evidence type="ECO:0000313" key="2">
    <source>
        <dbReference type="EMBL" id="KAL0204368.1"/>
    </source>
</evidence>
<proteinExistence type="predicted"/>
<comment type="caution">
    <text evidence="2">The sequence shown here is derived from an EMBL/GenBank/DDBJ whole genome shotgun (WGS) entry which is preliminary data.</text>
</comment>
<evidence type="ECO:0000256" key="1">
    <source>
        <dbReference type="SAM" id="MobiDB-lite"/>
    </source>
</evidence>
<accession>A0ABD0S0N6</accession>
<evidence type="ECO:0008006" key="4">
    <source>
        <dbReference type="Google" id="ProtNLM"/>
    </source>
</evidence>
<keyword evidence="3" id="KW-1185">Reference proteome</keyword>